<protein>
    <submittedName>
        <fullName evidence="3">DUF3828 domain-containing protein</fullName>
    </submittedName>
</protein>
<dbReference type="Gene3D" id="3.10.450.50">
    <property type="match status" value="1"/>
</dbReference>
<feature type="signal peptide" evidence="1">
    <location>
        <begin position="1"/>
        <end position="25"/>
    </location>
</feature>
<feature type="domain" description="DUF3828" evidence="2">
    <location>
        <begin position="33"/>
        <end position="149"/>
    </location>
</feature>
<dbReference type="RefSeq" id="WP_012431534.1">
    <property type="nucleotide sequence ID" value="NZ_JAQQCK010000020.1"/>
</dbReference>
<keyword evidence="1" id="KW-0732">Signal</keyword>
<dbReference type="InterPro" id="IPR024289">
    <property type="entry name" value="DUF3828"/>
</dbReference>
<name>A0ABW9BKY7_9BURK</name>
<organism evidence="3 4">
    <name type="scientific">Paraburkholderia phytofirmans</name>
    <dbReference type="NCBI Taxonomy" id="261302"/>
    <lineage>
        <taxon>Bacteria</taxon>
        <taxon>Pseudomonadati</taxon>
        <taxon>Pseudomonadota</taxon>
        <taxon>Betaproteobacteria</taxon>
        <taxon>Burkholderiales</taxon>
        <taxon>Burkholderiaceae</taxon>
        <taxon>Paraburkholderia</taxon>
    </lineage>
</organism>
<accession>A0ABW9BKY7</accession>
<proteinExistence type="predicted"/>
<evidence type="ECO:0000259" key="2">
    <source>
        <dbReference type="Pfam" id="PF12883"/>
    </source>
</evidence>
<evidence type="ECO:0000313" key="4">
    <source>
        <dbReference type="Proteomes" id="UP001629274"/>
    </source>
</evidence>
<evidence type="ECO:0000256" key="1">
    <source>
        <dbReference type="SAM" id="SignalP"/>
    </source>
</evidence>
<comment type="caution">
    <text evidence="3">The sequence shown here is derived from an EMBL/GenBank/DDBJ whole genome shotgun (WGS) entry which is preliminary data.</text>
</comment>
<dbReference type="EMBL" id="JAQQDR010000009">
    <property type="protein sequence ID" value="MFM0241214.1"/>
    <property type="molecule type" value="Genomic_DNA"/>
</dbReference>
<dbReference type="Pfam" id="PF12883">
    <property type="entry name" value="DUF3828"/>
    <property type="match status" value="1"/>
</dbReference>
<feature type="chain" id="PRO_5046010056" evidence="1">
    <location>
        <begin position="26"/>
        <end position="153"/>
    </location>
</feature>
<sequence length="153" mass="17808">MRKIFMLIAALFVISGSFFQPLALAQTRQVTTPEASTKAFYTWFIKRDSEDRGYALMDKEVYRYVSRSTVDFLRAEYKQNKFAERAEYFTKVQDYDEQDWLAHIATHPAVMLDDVALVPVTFGSAEKKTIIAFLRKQNGVWKITKIDDTQDDK</sequence>
<reference evidence="3 4" key="1">
    <citation type="journal article" date="2024" name="Chem. Sci.">
        <title>Discovery of megapolipeptins by genome mining of a Burkholderiales bacteria collection.</title>
        <authorList>
            <person name="Paulo B.S."/>
            <person name="Recchia M.J.J."/>
            <person name="Lee S."/>
            <person name="Fergusson C.H."/>
            <person name="Romanowski S.B."/>
            <person name="Hernandez A."/>
            <person name="Krull N."/>
            <person name="Liu D.Y."/>
            <person name="Cavanagh H."/>
            <person name="Bos A."/>
            <person name="Gray C.A."/>
            <person name="Murphy B.T."/>
            <person name="Linington R.G."/>
            <person name="Eustaquio A.S."/>
        </authorList>
    </citation>
    <scope>NUCLEOTIDE SEQUENCE [LARGE SCALE GENOMIC DNA]</scope>
    <source>
        <strain evidence="3 4">RL17-351-BIE-A</strain>
    </source>
</reference>
<dbReference type="Proteomes" id="UP001629274">
    <property type="component" value="Unassembled WGS sequence"/>
</dbReference>
<evidence type="ECO:0000313" key="3">
    <source>
        <dbReference type="EMBL" id="MFM0241214.1"/>
    </source>
</evidence>
<gene>
    <name evidence="3" type="ORF">PQR03_24060</name>
</gene>
<keyword evidence="4" id="KW-1185">Reference proteome</keyword>